<feature type="compositionally biased region" description="Basic and acidic residues" evidence="2">
    <location>
        <begin position="184"/>
        <end position="195"/>
    </location>
</feature>
<name>A0A0G4EB95_VITBC</name>
<dbReference type="Proteomes" id="UP000041254">
    <property type="component" value="Unassembled WGS sequence"/>
</dbReference>
<feature type="domain" description="DUF676" evidence="3">
    <location>
        <begin position="643"/>
        <end position="827"/>
    </location>
</feature>
<feature type="region of interest" description="Disordered" evidence="2">
    <location>
        <begin position="52"/>
        <end position="75"/>
    </location>
</feature>
<dbReference type="OrthoDB" id="273452at2759"/>
<dbReference type="InterPro" id="IPR007751">
    <property type="entry name" value="DUF676_lipase-like"/>
</dbReference>
<proteinExistence type="inferred from homology"/>
<dbReference type="EMBL" id="CDMY01000086">
    <property type="protein sequence ID" value="CEL92530.1"/>
    <property type="molecule type" value="Genomic_DNA"/>
</dbReference>
<dbReference type="Pfam" id="PF05057">
    <property type="entry name" value="DUF676"/>
    <property type="match status" value="1"/>
</dbReference>
<dbReference type="InterPro" id="IPR044294">
    <property type="entry name" value="Lipase-like"/>
</dbReference>
<dbReference type="PANTHER" id="PTHR12482:SF5">
    <property type="entry name" value="DUF676 DOMAIN-CONTAINING PROTEIN"/>
    <property type="match status" value="1"/>
</dbReference>
<protein>
    <recommendedName>
        <fullName evidence="3">DUF676 domain-containing protein</fullName>
    </recommendedName>
</protein>
<dbReference type="OMA" id="LECQPLM"/>
<sequence length="907" mass="101217">MALRGVVEVVVHFESFRNVDLFHQGMYHLKTRIYQDAGDQIISAIPYAHSGEQHQRSMSSASSSSSGQSVKLKDQRADQHNVLDPHITDDQYTFSTRTFIIRYCEEEVELGDIGQFRIEVDVARILQERPGSPGLTQTLLSAPLYLEVDLMYADFNQNSKPGGNAADMPPNSQAATPGGSGEGGGRDGCDRGKDADKTEFKSVSYQVYRLNNVTTGVHEYIPVVFDEYHFATAVLLVHSVLLDFRFRIRPSLVSAPYQTRHKLAARRPPTPSPLPPTSSSLASGAGGGMMVGGAQGGGAGGGPIAFSEFLYANRMSVEDGDSLAQVADRSHRDYLGLLLQAYYNLRSKFTTYVNRCLTQAQRNEFGDSLAIPSLELPCSSPTSAPLRPKKPASHPATTRNNTTSASSADDTSADDIGDDSPPSAPPNLSPPSAFGMNMPDWERDLQCVPSLSERLDEVTSQSAATLMAQDFHVLATQLFELWHKFLNLVPFVTKELQMLLRVQWERQVLERWSEAIFRDLIPLDDLAVSPSYETNLATWEIHQKEADRVRSSLLQPSAVFGEEERSLVEDIAGSTAETQPTIFEQRYVTLKDAGARGLVGDWQSKEALTMLSNRQAPITSNRANSKKVPPIPRVIPSQPKPYKGTHLVVLVHGFQGNSWDMRLMRNHLALLFPECVYLCSSCNEDKTEGDIDEMGQRLAEEVRHAIADWCPGSALGRLSFIAHSLGGLIVRAAVQHLREYWGHFGLYLTLSTPHLGYMNNANKLVDAGMWFLKKWKKSQCLQQLTMTDAKEPRDTFIYKLSNYSGLDQFQHIVLMSSWQDQYAPYDSARIEISKNPGTDVKLTTSYAEMARNFFKTVDVTRVTRFDVNFHIPEKSLDAYIGRAAHIQFLECQPLMRMFIHTYAHLFR</sequence>
<dbReference type="Gene3D" id="3.40.50.1820">
    <property type="entry name" value="alpha/beta hydrolase"/>
    <property type="match status" value="1"/>
</dbReference>
<dbReference type="PANTHER" id="PTHR12482">
    <property type="entry name" value="LIPASE ROG1-RELATED-RELATED"/>
    <property type="match status" value="1"/>
</dbReference>
<organism evidence="4 5">
    <name type="scientific">Vitrella brassicaformis (strain CCMP3155)</name>
    <dbReference type="NCBI Taxonomy" id="1169540"/>
    <lineage>
        <taxon>Eukaryota</taxon>
        <taxon>Sar</taxon>
        <taxon>Alveolata</taxon>
        <taxon>Colpodellida</taxon>
        <taxon>Vitrellaceae</taxon>
        <taxon>Vitrella</taxon>
    </lineage>
</organism>
<keyword evidence="5" id="KW-1185">Reference proteome</keyword>
<dbReference type="InterPro" id="IPR029058">
    <property type="entry name" value="AB_hydrolase_fold"/>
</dbReference>
<dbReference type="InParanoid" id="A0A0G4EB95"/>
<feature type="region of interest" description="Disordered" evidence="2">
    <location>
        <begin position="262"/>
        <end position="285"/>
    </location>
</feature>
<feature type="region of interest" description="Disordered" evidence="2">
    <location>
        <begin position="380"/>
        <end position="435"/>
    </location>
</feature>
<dbReference type="Pfam" id="PF12394">
    <property type="entry name" value="DUF3657"/>
    <property type="match status" value="1"/>
</dbReference>
<feature type="compositionally biased region" description="Low complexity" evidence="2">
    <location>
        <begin position="396"/>
        <end position="410"/>
    </location>
</feature>
<comment type="similarity">
    <text evidence="1">Belongs to the FAM135 family.</text>
</comment>
<evidence type="ECO:0000256" key="1">
    <source>
        <dbReference type="ARBA" id="ARBA00007949"/>
    </source>
</evidence>
<feature type="compositionally biased region" description="Low complexity" evidence="2">
    <location>
        <begin position="57"/>
        <end position="69"/>
    </location>
</feature>
<reference evidence="4 5" key="1">
    <citation type="submission" date="2014-11" db="EMBL/GenBank/DDBJ databases">
        <authorList>
            <person name="Zhu J."/>
            <person name="Qi W."/>
            <person name="Song R."/>
        </authorList>
    </citation>
    <scope>NUCLEOTIDE SEQUENCE [LARGE SCALE GENOMIC DNA]</scope>
</reference>
<evidence type="ECO:0000256" key="2">
    <source>
        <dbReference type="SAM" id="MobiDB-lite"/>
    </source>
</evidence>
<evidence type="ECO:0000313" key="4">
    <source>
        <dbReference type="EMBL" id="CEL92530.1"/>
    </source>
</evidence>
<dbReference type="VEuPathDB" id="CryptoDB:Vbra_4695"/>
<feature type="region of interest" description="Disordered" evidence="2">
    <location>
        <begin position="159"/>
        <end position="195"/>
    </location>
</feature>
<evidence type="ECO:0000259" key="3">
    <source>
        <dbReference type="Pfam" id="PF05057"/>
    </source>
</evidence>
<gene>
    <name evidence="4" type="ORF">Vbra_4695</name>
</gene>
<evidence type="ECO:0000313" key="5">
    <source>
        <dbReference type="Proteomes" id="UP000041254"/>
    </source>
</evidence>
<dbReference type="AlphaFoldDB" id="A0A0G4EB95"/>
<dbReference type="SUPFAM" id="SSF53474">
    <property type="entry name" value="alpha/beta-Hydrolases"/>
    <property type="match status" value="1"/>
</dbReference>
<dbReference type="InterPro" id="IPR022122">
    <property type="entry name" value="DUF3657"/>
</dbReference>
<accession>A0A0G4EB95</accession>